<protein>
    <submittedName>
        <fullName evidence="2">Acyltransf_C domain-containing protein</fullName>
    </submittedName>
</protein>
<dbReference type="Proteomes" id="UP000492821">
    <property type="component" value="Unassembled WGS sequence"/>
</dbReference>
<reference evidence="1" key="1">
    <citation type="journal article" date="2013" name="Genetics">
        <title>The draft genome and transcriptome of Panagrellus redivivus are shaped by the harsh demands of a free-living lifestyle.</title>
        <authorList>
            <person name="Srinivasan J."/>
            <person name="Dillman A.R."/>
            <person name="Macchietto M.G."/>
            <person name="Heikkinen L."/>
            <person name="Lakso M."/>
            <person name="Fracchia K.M."/>
            <person name="Antoshechkin I."/>
            <person name="Mortazavi A."/>
            <person name="Wong G."/>
            <person name="Sternberg P.W."/>
        </authorList>
    </citation>
    <scope>NUCLEOTIDE SEQUENCE [LARGE SCALE GENOMIC DNA]</scope>
    <source>
        <strain evidence="1">MT8872</strain>
    </source>
</reference>
<name>A0A7E4V818_PANRE</name>
<evidence type="ECO:0000313" key="1">
    <source>
        <dbReference type="Proteomes" id="UP000492821"/>
    </source>
</evidence>
<dbReference type="WBParaSite" id="Pan_g17742.t1">
    <property type="protein sequence ID" value="Pan_g17742.t1"/>
    <property type="gene ID" value="Pan_g17742"/>
</dbReference>
<proteinExistence type="predicted"/>
<keyword evidence="1" id="KW-1185">Reference proteome</keyword>
<organism evidence="1 2">
    <name type="scientific">Panagrellus redivivus</name>
    <name type="common">Microworm</name>
    <dbReference type="NCBI Taxonomy" id="6233"/>
    <lineage>
        <taxon>Eukaryota</taxon>
        <taxon>Metazoa</taxon>
        <taxon>Ecdysozoa</taxon>
        <taxon>Nematoda</taxon>
        <taxon>Chromadorea</taxon>
        <taxon>Rhabditida</taxon>
        <taxon>Tylenchina</taxon>
        <taxon>Panagrolaimomorpha</taxon>
        <taxon>Panagrolaimoidea</taxon>
        <taxon>Panagrolaimidae</taxon>
        <taxon>Panagrellus</taxon>
    </lineage>
</organism>
<accession>A0A7E4V818</accession>
<dbReference type="AlphaFoldDB" id="A0A7E4V818"/>
<reference evidence="2" key="2">
    <citation type="submission" date="2020-10" db="UniProtKB">
        <authorList>
            <consortium name="WormBaseParasite"/>
        </authorList>
    </citation>
    <scope>IDENTIFICATION</scope>
</reference>
<evidence type="ECO:0000313" key="2">
    <source>
        <dbReference type="WBParaSite" id="Pan_g17742.t1"/>
    </source>
</evidence>
<sequence length="169" mass="20099">MSLKLEVFIRKLLFRGRVRNEEPVEEPLYPPDFHEFVRWFSYGHNPTKLMRIVFDFTHDVPLFKSYVYGYYMFSGKVVREKLIELAGPDADYIWAFMVKNKVVRKVGFGKFDGTLSDDTLYSRRFNSWHITRAKLQNKEFPEEAAYIARHETQEIVETSEGNMQQNPEN</sequence>